<gene>
    <name evidence="2" type="ORF">HYH02_007825</name>
</gene>
<feature type="compositionally biased region" description="Low complexity" evidence="1">
    <location>
        <begin position="450"/>
        <end position="469"/>
    </location>
</feature>
<feature type="compositionally biased region" description="Low complexity" evidence="1">
    <location>
        <begin position="802"/>
        <end position="815"/>
    </location>
</feature>
<feature type="region of interest" description="Disordered" evidence="1">
    <location>
        <begin position="782"/>
        <end position="834"/>
    </location>
</feature>
<feature type="region of interest" description="Disordered" evidence="1">
    <location>
        <begin position="494"/>
        <end position="518"/>
    </location>
</feature>
<feature type="region of interest" description="Disordered" evidence="1">
    <location>
        <begin position="360"/>
        <end position="393"/>
    </location>
</feature>
<protein>
    <submittedName>
        <fullName evidence="2">Uncharacterized protein</fullName>
    </submittedName>
</protein>
<feature type="region of interest" description="Disordered" evidence="1">
    <location>
        <begin position="243"/>
        <end position="331"/>
    </location>
</feature>
<feature type="compositionally biased region" description="Polar residues" evidence="1">
    <location>
        <begin position="366"/>
        <end position="383"/>
    </location>
</feature>
<comment type="caution">
    <text evidence="2">The sequence shown here is derived from an EMBL/GenBank/DDBJ whole genome shotgun (WGS) entry which is preliminary data.</text>
</comment>
<dbReference type="Proteomes" id="UP000613740">
    <property type="component" value="Unassembled WGS sequence"/>
</dbReference>
<organism evidence="2 3">
    <name type="scientific">Chlamydomonas schloesseri</name>
    <dbReference type="NCBI Taxonomy" id="2026947"/>
    <lineage>
        <taxon>Eukaryota</taxon>
        <taxon>Viridiplantae</taxon>
        <taxon>Chlorophyta</taxon>
        <taxon>core chlorophytes</taxon>
        <taxon>Chlorophyceae</taxon>
        <taxon>CS clade</taxon>
        <taxon>Chlamydomonadales</taxon>
        <taxon>Chlamydomonadaceae</taxon>
        <taxon>Chlamydomonas</taxon>
    </lineage>
</organism>
<evidence type="ECO:0000313" key="2">
    <source>
        <dbReference type="EMBL" id="KAG2447075.1"/>
    </source>
</evidence>
<dbReference type="AlphaFoldDB" id="A0A835WHG7"/>
<name>A0A835WHG7_9CHLO</name>
<accession>A0A835WHG7</accession>
<feature type="region of interest" description="Disordered" evidence="1">
    <location>
        <begin position="720"/>
        <end position="744"/>
    </location>
</feature>
<evidence type="ECO:0000313" key="3">
    <source>
        <dbReference type="Proteomes" id="UP000613740"/>
    </source>
</evidence>
<reference evidence="2" key="1">
    <citation type="journal article" date="2020" name="bioRxiv">
        <title>Comparative genomics of Chlamydomonas.</title>
        <authorList>
            <person name="Craig R.J."/>
            <person name="Hasan A.R."/>
            <person name="Ness R.W."/>
            <person name="Keightley P.D."/>
        </authorList>
    </citation>
    <scope>NUCLEOTIDE SEQUENCE</scope>
    <source>
        <strain evidence="2">CCAP 11/173</strain>
    </source>
</reference>
<proteinExistence type="predicted"/>
<sequence>MLGSPTATPRSGTSFTVGRSGSRRSILCAPPAPLRLPRDAAAAGRAHADGGDDDGCELDVLAVDDGIPSNGSRASAGGVGTELNYSSGLASPLVHRTTSRVGFLSLGPESPGADSPSTTASAAASLGLRPRNPMQLPSAPSPNASRSLRGSAAILAAAHAAVASTAAGNGTVASPSTPVAPASPFLSSPAAAGQASPGIGSLRVKSKSARAGLLLQDLGAEFVPRDGGSGDAFLEAALDELEPPPSTAQQHEQARGLLPTQRSSGLAWGAPDAGVTQGPYGGSVRPRGASDTPAAPHPRDSYSLRGSAQAALGSPRVTGGGISTGSGAPVQGHVQLASPVAGPPAGARVLPRSYSRRLEDIPAAPSPTQALSLRGGASSTAASTPEGAGGGSSGIVVRLRQQLQQLQQDPQQERRWSGEGMTETWGEELSHVQQLDCTDQDSPSKPVLCGPNSGAGASPPAASCSSPRPQGLAPARNAFGGDVGDPAVVTLPPAPGSPLNKGSVRASGGGGSGTKVIGGRRLDELPAAPNPRYARSLGVTLPSTDAAGVGAGGAPAAPASPGLYRVPSGVLAASSPGGAGAGASSGGGGSWASSQVASPVISTTGGALVPTSSFRSSTRRLEEIPAAPSPAHSRSLAAAAAAPAGSGGFATRSGGSLGMGGLSGVAPSGTLSSFSSPGVPPYATAPLAHSYSGSITLLPSGPSGSFAAAAPAVPASPRYAATPPAGGSPAGGGPSRSLMLGSGGGAGVGSDAGVGSGGSGGFGVGAGGGTSFGFRHVASSGAEANSPLRHQGSGGLTRRPSAKGLACAAAAPQAARYGHVGTVQDPDVLEEEDL</sequence>
<dbReference type="OrthoDB" id="10666659at2759"/>
<feature type="compositionally biased region" description="Polar residues" evidence="1">
    <location>
        <begin position="431"/>
        <end position="443"/>
    </location>
</feature>
<feature type="region of interest" description="Disordered" evidence="1">
    <location>
        <begin position="575"/>
        <end position="595"/>
    </location>
</feature>
<feature type="region of interest" description="Disordered" evidence="1">
    <location>
        <begin position="430"/>
        <end position="476"/>
    </location>
</feature>
<keyword evidence="3" id="KW-1185">Reference proteome</keyword>
<dbReference type="EMBL" id="JAEHOD010000023">
    <property type="protein sequence ID" value="KAG2447075.1"/>
    <property type="molecule type" value="Genomic_DNA"/>
</dbReference>
<feature type="region of interest" description="Disordered" evidence="1">
    <location>
        <begin position="1"/>
        <end position="79"/>
    </location>
</feature>
<feature type="compositionally biased region" description="Gly residues" evidence="1">
    <location>
        <begin position="577"/>
        <end position="590"/>
    </location>
</feature>
<evidence type="ECO:0000256" key="1">
    <source>
        <dbReference type="SAM" id="MobiDB-lite"/>
    </source>
</evidence>
<feature type="compositionally biased region" description="Polar residues" evidence="1">
    <location>
        <begin position="1"/>
        <end position="19"/>
    </location>
</feature>